<reference evidence="2" key="1">
    <citation type="submission" date="2021-03" db="EMBL/GenBank/DDBJ databases">
        <title>Agromyces archimandritus sp. nov., isolated from the cockroach Archimandrita tessellata.</title>
        <authorList>
            <person name="Guzman J."/>
            <person name="Ortuzar M."/>
            <person name="Poehlein A."/>
            <person name="Daniel R."/>
            <person name="Trujillo M."/>
            <person name="Vilcinskas A."/>
        </authorList>
    </citation>
    <scope>NUCLEOTIDE SEQUENCE</scope>
    <source>
        <strain evidence="2">G127AT</strain>
    </source>
</reference>
<feature type="transmembrane region" description="Helical" evidence="1">
    <location>
        <begin position="485"/>
        <end position="505"/>
    </location>
</feature>
<evidence type="ECO:0000256" key="1">
    <source>
        <dbReference type="SAM" id="Phobius"/>
    </source>
</evidence>
<accession>A0A975FKQ3</accession>
<dbReference type="EMBL" id="CP071696">
    <property type="protein sequence ID" value="QTX04305.1"/>
    <property type="molecule type" value="Genomic_DNA"/>
</dbReference>
<dbReference type="AlphaFoldDB" id="A0A975FKQ3"/>
<feature type="transmembrane region" description="Helical" evidence="1">
    <location>
        <begin position="404"/>
        <end position="429"/>
    </location>
</feature>
<feature type="transmembrane region" description="Helical" evidence="1">
    <location>
        <begin position="21"/>
        <end position="48"/>
    </location>
</feature>
<proteinExistence type="predicted"/>
<keyword evidence="1" id="KW-0812">Transmembrane</keyword>
<feature type="transmembrane region" description="Helical" evidence="1">
    <location>
        <begin position="174"/>
        <end position="194"/>
    </location>
</feature>
<organism evidence="2 3">
    <name type="scientific">Agromyces archimandritae</name>
    <dbReference type="NCBI Taxonomy" id="2781962"/>
    <lineage>
        <taxon>Bacteria</taxon>
        <taxon>Bacillati</taxon>
        <taxon>Actinomycetota</taxon>
        <taxon>Actinomycetes</taxon>
        <taxon>Micrococcales</taxon>
        <taxon>Microbacteriaceae</taxon>
        <taxon>Agromyces</taxon>
    </lineage>
</organism>
<feature type="transmembrane region" description="Helical" evidence="1">
    <location>
        <begin position="376"/>
        <end position="398"/>
    </location>
</feature>
<dbReference type="KEGG" id="aarc:G127AT_13650"/>
<feature type="transmembrane region" description="Helical" evidence="1">
    <location>
        <begin position="234"/>
        <end position="252"/>
    </location>
</feature>
<dbReference type="Proteomes" id="UP000671914">
    <property type="component" value="Chromosome"/>
</dbReference>
<feature type="transmembrane region" description="Helical" evidence="1">
    <location>
        <begin position="330"/>
        <end position="347"/>
    </location>
</feature>
<feature type="transmembrane region" description="Helical" evidence="1">
    <location>
        <begin position="60"/>
        <end position="79"/>
    </location>
</feature>
<keyword evidence="3" id="KW-1185">Reference proteome</keyword>
<feature type="transmembrane region" description="Helical" evidence="1">
    <location>
        <begin position="100"/>
        <end position="126"/>
    </location>
</feature>
<feature type="transmembrane region" description="Helical" evidence="1">
    <location>
        <begin position="132"/>
        <end position="153"/>
    </location>
</feature>
<evidence type="ECO:0000313" key="3">
    <source>
        <dbReference type="Proteomes" id="UP000671914"/>
    </source>
</evidence>
<keyword evidence="1" id="KW-0472">Membrane</keyword>
<keyword evidence="1" id="KW-1133">Transmembrane helix</keyword>
<sequence>MAAQFLRLKLHLLANIFRRSAWQITGIVLGLVYGLTAAIVLFGVLAGLRFVPEIEFVRDLITVAGSVTMLGFALFPLLFGSEDTMDPRRFALFGIPNRRLSFGIALSSLIGIPAFVLAIVLVGMIITWTRDVGSTILAVIAAALALAGCLLVARVASSFAAFLLDTRRAKELSGFLGLLLVVAISPVVIALSSVDWARSGHLVLERFSSVLGWTPLGAVWAVPGDAAAGSWGTALAKLLVAIASIGLLWLVWERLVAKMLVTPGRETAAKSYAGLGWFDRMPAGRTGAVAARAITYWVRDARYWVSIVMVPIVPIAVLIPLAIAGVPGDLLALVPVPLMCLFLGWGLHNDTAYDSTAIWLHVASGVPGRADRLGRVVPVLGLGVIAIVVGSAVTVAVTQDWAPLPALIGVSTVLLLAGLGIGSVTSARFPYPAVKPGDSPFQQPQSTGAITALVQTFTLFGSFVLALPAIVFAVMGLLVDPAWNAAALISGLVVGVAALGIGVSWGGRIFEHREPEIMLAAVRA</sequence>
<name>A0A975FKQ3_9MICO</name>
<feature type="transmembrane region" description="Helical" evidence="1">
    <location>
        <begin position="303"/>
        <end position="324"/>
    </location>
</feature>
<evidence type="ECO:0000313" key="2">
    <source>
        <dbReference type="EMBL" id="QTX04305.1"/>
    </source>
</evidence>
<dbReference type="RefSeq" id="WP_210897763.1">
    <property type="nucleotide sequence ID" value="NZ_CP071696.1"/>
</dbReference>
<gene>
    <name evidence="2" type="ORF">G127AT_13650</name>
</gene>
<feature type="transmembrane region" description="Helical" evidence="1">
    <location>
        <begin position="450"/>
        <end position="479"/>
    </location>
</feature>
<protein>
    <submittedName>
        <fullName evidence="2">Uncharacterized protein</fullName>
    </submittedName>
</protein>